<dbReference type="RefSeq" id="WP_345111902.1">
    <property type="nucleotide sequence ID" value="NZ_BAABDH010000021.1"/>
</dbReference>
<organism evidence="7 8">
    <name type="scientific">Hymenobacter algoricola</name>
    <dbReference type="NCBI Taxonomy" id="486267"/>
    <lineage>
        <taxon>Bacteria</taxon>
        <taxon>Pseudomonadati</taxon>
        <taxon>Bacteroidota</taxon>
        <taxon>Cytophagia</taxon>
        <taxon>Cytophagales</taxon>
        <taxon>Hymenobacteraceae</taxon>
        <taxon>Hymenobacter</taxon>
    </lineage>
</organism>
<feature type="transmembrane region" description="Helical" evidence="5">
    <location>
        <begin position="284"/>
        <end position="302"/>
    </location>
</feature>
<evidence type="ECO:0000259" key="6">
    <source>
        <dbReference type="PROSITE" id="PS50850"/>
    </source>
</evidence>
<evidence type="ECO:0000256" key="5">
    <source>
        <dbReference type="SAM" id="Phobius"/>
    </source>
</evidence>
<keyword evidence="8" id="KW-1185">Reference proteome</keyword>
<protein>
    <submittedName>
        <fullName evidence="7">MFS transporter</fullName>
    </submittedName>
</protein>
<comment type="subcellular location">
    <subcellularLocation>
        <location evidence="1">Membrane</location>
        <topology evidence="1">Multi-pass membrane protein</topology>
    </subcellularLocation>
</comment>
<accession>A0ABP7MSW5</accession>
<feature type="transmembrane region" description="Helical" evidence="5">
    <location>
        <begin position="83"/>
        <end position="102"/>
    </location>
</feature>
<keyword evidence="4 5" id="KW-0472">Membrane</keyword>
<dbReference type="InterPro" id="IPR020846">
    <property type="entry name" value="MFS_dom"/>
</dbReference>
<feature type="transmembrane region" description="Helical" evidence="5">
    <location>
        <begin position="336"/>
        <end position="355"/>
    </location>
</feature>
<sequence>MPQLLSRFPDVRQLPHPARVAVMLIFFLHGLLFANWAARLPELENRYGLTHRGLGQVLFCNAMGAWVAMPLAGWLIQRLGSARLTTIGALGFCGLIPGMALLHTPAQVMTLFLLLGAATGLLDVAMNSQALQVEQQQAQPIMSSFHAAFSFGGMLGAGAGALSARLALGFGPHLLGFSAGSLLLVLAVAPSLLPDAPAAEPTTEPTRRSRFRWPRPALLALGLVAFCCMLGEGAMADWSTIYLVQDTAATPALAPLGYAAFSLTMTCGRVFGDALVLWFGPRPVVAVGGLLAFVGLLGMLLVPQTVVGIGGLFLIGLGLSGIVPTVFSAAGRQRGLAPGVAIGMVSTIGYGGFLLGPPLIGFLADSVTLRLALGVVVGLFAVMVAVALRLRFLPAASVPESARRAEAVPALH</sequence>
<dbReference type="SUPFAM" id="SSF103473">
    <property type="entry name" value="MFS general substrate transporter"/>
    <property type="match status" value="1"/>
</dbReference>
<evidence type="ECO:0000256" key="2">
    <source>
        <dbReference type="ARBA" id="ARBA00022692"/>
    </source>
</evidence>
<dbReference type="Proteomes" id="UP001499909">
    <property type="component" value="Unassembled WGS sequence"/>
</dbReference>
<dbReference type="InterPro" id="IPR051788">
    <property type="entry name" value="MFS_Transporter"/>
</dbReference>
<comment type="caution">
    <text evidence="7">The sequence shown here is derived from an EMBL/GenBank/DDBJ whole genome shotgun (WGS) entry which is preliminary data.</text>
</comment>
<dbReference type="PROSITE" id="PS50850">
    <property type="entry name" value="MFS"/>
    <property type="match status" value="1"/>
</dbReference>
<keyword evidence="3 5" id="KW-1133">Transmembrane helix</keyword>
<evidence type="ECO:0000313" key="8">
    <source>
        <dbReference type="Proteomes" id="UP001499909"/>
    </source>
</evidence>
<gene>
    <name evidence="7" type="ORF">GCM10022406_13690</name>
</gene>
<feature type="transmembrane region" description="Helical" evidence="5">
    <location>
        <begin position="53"/>
        <end position="76"/>
    </location>
</feature>
<feature type="transmembrane region" description="Helical" evidence="5">
    <location>
        <begin position="217"/>
        <end position="236"/>
    </location>
</feature>
<evidence type="ECO:0000313" key="7">
    <source>
        <dbReference type="EMBL" id="GAA3929511.1"/>
    </source>
</evidence>
<feature type="transmembrane region" description="Helical" evidence="5">
    <location>
        <begin position="147"/>
        <end position="168"/>
    </location>
</feature>
<dbReference type="CDD" id="cd17393">
    <property type="entry name" value="MFS_MosC_like"/>
    <property type="match status" value="1"/>
</dbReference>
<dbReference type="PANTHER" id="PTHR23514:SF13">
    <property type="entry name" value="INNER MEMBRANE PROTEIN YBJJ"/>
    <property type="match status" value="1"/>
</dbReference>
<keyword evidence="2 5" id="KW-0812">Transmembrane</keyword>
<evidence type="ECO:0000256" key="3">
    <source>
        <dbReference type="ARBA" id="ARBA00022989"/>
    </source>
</evidence>
<proteinExistence type="predicted"/>
<dbReference type="InterPro" id="IPR011701">
    <property type="entry name" value="MFS"/>
</dbReference>
<feature type="transmembrane region" description="Helical" evidence="5">
    <location>
        <begin position="108"/>
        <end position="126"/>
    </location>
</feature>
<evidence type="ECO:0000256" key="4">
    <source>
        <dbReference type="ARBA" id="ARBA00023136"/>
    </source>
</evidence>
<dbReference type="Pfam" id="PF07690">
    <property type="entry name" value="MFS_1"/>
    <property type="match status" value="1"/>
</dbReference>
<feature type="transmembrane region" description="Helical" evidence="5">
    <location>
        <begin position="256"/>
        <end position="277"/>
    </location>
</feature>
<dbReference type="EMBL" id="BAABDH010000021">
    <property type="protein sequence ID" value="GAA3929511.1"/>
    <property type="molecule type" value="Genomic_DNA"/>
</dbReference>
<feature type="domain" description="Major facilitator superfamily (MFS) profile" evidence="6">
    <location>
        <begin position="217"/>
        <end position="412"/>
    </location>
</feature>
<feature type="transmembrane region" description="Helical" evidence="5">
    <location>
        <begin position="308"/>
        <end position="329"/>
    </location>
</feature>
<dbReference type="Gene3D" id="1.20.1250.20">
    <property type="entry name" value="MFS general substrate transporter like domains"/>
    <property type="match status" value="2"/>
</dbReference>
<name>A0ABP7MSW5_9BACT</name>
<dbReference type="PANTHER" id="PTHR23514">
    <property type="entry name" value="BYPASS OF STOP CODON PROTEIN 6"/>
    <property type="match status" value="1"/>
</dbReference>
<feature type="transmembrane region" description="Helical" evidence="5">
    <location>
        <begin position="174"/>
        <end position="196"/>
    </location>
</feature>
<feature type="transmembrane region" description="Helical" evidence="5">
    <location>
        <begin position="367"/>
        <end position="388"/>
    </location>
</feature>
<evidence type="ECO:0000256" key="1">
    <source>
        <dbReference type="ARBA" id="ARBA00004141"/>
    </source>
</evidence>
<reference evidence="8" key="1">
    <citation type="journal article" date="2019" name="Int. J. Syst. Evol. Microbiol.">
        <title>The Global Catalogue of Microorganisms (GCM) 10K type strain sequencing project: providing services to taxonomists for standard genome sequencing and annotation.</title>
        <authorList>
            <consortium name="The Broad Institute Genomics Platform"/>
            <consortium name="The Broad Institute Genome Sequencing Center for Infectious Disease"/>
            <person name="Wu L."/>
            <person name="Ma J."/>
        </authorList>
    </citation>
    <scope>NUCLEOTIDE SEQUENCE [LARGE SCALE GENOMIC DNA]</scope>
    <source>
        <strain evidence="8">JCM 17214</strain>
    </source>
</reference>
<feature type="transmembrane region" description="Helical" evidence="5">
    <location>
        <begin position="20"/>
        <end position="38"/>
    </location>
</feature>
<dbReference type="InterPro" id="IPR036259">
    <property type="entry name" value="MFS_trans_sf"/>
</dbReference>